<dbReference type="PANTHER" id="PTHR12775">
    <property type="entry name" value="PROTEIN C20ORF43 HOMOLOG"/>
    <property type="match status" value="1"/>
</dbReference>
<dbReference type="GO" id="GO:0005634">
    <property type="term" value="C:nucleus"/>
    <property type="evidence" value="ECO:0007669"/>
    <property type="project" value="TreeGrafter"/>
</dbReference>
<dbReference type="GO" id="GO:0006274">
    <property type="term" value="P:DNA replication termination"/>
    <property type="evidence" value="ECO:0007669"/>
    <property type="project" value="TreeGrafter"/>
</dbReference>
<name>A0A023F883_TRIIF</name>
<comment type="similarity">
    <text evidence="1">Belongs to the rtf2 family.</text>
</comment>
<dbReference type="InterPro" id="IPR027799">
    <property type="entry name" value="Rtf2_RING-finger"/>
</dbReference>
<evidence type="ECO:0000256" key="4">
    <source>
        <dbReference type="SAM" id="MobiDB-lite"/>
    </source>
</evidence>
<organism evidence="5">
    <name type="scientific">Triatoma infestans</name>
    <name type="common">Assassin bug</name>
    <dbReference type="NCBI Taxonomy" id="30076"/>
    <lineage>
        <taxon>Eukaryota</taxon>
        <taxon>Metazoa</taxon>
        <taxon>Ecdysozoa</taxon>
        <taxon>Arthropoda</taxon>
        <taxon>Hexapoda</taxon>
        <taxon>Insecta</taxon>
        <taxon>Pterygota</taxon>
        <taxon>Neoptera</taxon>
        <taxon>Paraneoptera</taxon>
        <taxon>Hemiptera</taxon>
        <taxon>Heteroptera</taxon>
        <taxon>Panheteroptera</taxon>
        <taxon>Cimicomorpha</taxon>
        <taxon>Reduviidae</taxon>
        <taxon>Triatominae</taxon>
        <taxon>Triatoma</taxon>
    </lineage>
</organism>
<dbReference type="Pfam" id="PF04641">
    <property type="entry name" value="Rtf2"/>
    <property type="match status" value="1"/>
</dbReference>
<proteinExistence type="evidence at transcript level"/>
<dbReference type="CDD" id="cd16653">
    <property type="entry name" value="RING-like_Rtf2"/>
    <property type="match status" value="1"/>
</dbReference>
<evidence type="ECO:0000256" key="2">
    <source>
        <dbReference type="ARBA" id="ARBA00015157"/>
    </source>
</evidence>
<reference evidence="5" key="1">
    <citation type="journal article" date="2014" name="PLoS Negl. Trop. Dis.">
        <title>An updated insight into the Sialotranscriptome of Triatoma infestans: developmental stage and geographic variations.</title>
        <authorList>
            <person name="Schwarz A."/>
            <person name="Medrano-Mercado N."/>
            <person name="Schaub G.A."/>
            <person name="Struchiner C.J."/>
            <person name="Bargues M.D."/>
            <person name="Levy M.Z."/>
            <person name="Ribeiro J.M."/>
        </authorList>
    </citation>
    <scope>NUCLEOTIDE SEQUENCE</scope>
    <source>
        <strain evidence="5">Chile</strain>
        <tissue evidence="5">Salivary glands</tissue>
    </source>
</reference>
<sequence length="290" mass="31960">MGCDGGTIPKRDELVRTKKKSEQKDKVAELAFLWRHCSISQTQLRDPVVACGLGRLYNKDAVILGVLDKTTLPESAKHIKSIKDVKELILTPNPSFIGGIDKGDAYIDHQSSPYICPVIGLEMNGKFKFCFYWSCGCVVSERAVKEVKSNVCHKCGKPVSESDLVILNATSEDLDSNKVKMEARVARLKAEKKKKKDEVKQESESTASVNKIAPGPSSKTVVAKTSEKNGVKRPAFGLGLQTSDFKKTKGDYSVASDPSASSVYKSLFTTSKQAKNQSRAHWITYNPFYN</sequence>
<accession>A0A023F883</accession>
<evidence type="ECO:0000256" key="3">
    <source>
        <dbReference type="ARBA" id="ARBA00030367"/>
    </source>
</evidence>
<evidence type="ECO:0000313" key="5">
    <source>
        <dbReference type="EMBL" id="JAC17477.1"/>
    </source>
</evidence>
<dbReference type="InterPro" id="IPR006735">
    <property type="entry name" value="Rtf2"/>
</dbReference>
<protein>
    <recommendedName>
        <fullName evidence="2">Replication termination factor 2</fullName>
    </recommendedName>
    <alternativeName>
        <fullName evidence="3">Replication termination factor 2 domain-containing protein 1</fullName>
    </alternativeName>
</protein>
<dbReference type="AlphaFoldDB" id="A0A023F883"/>
<evidence type="ECO:0000256" key="1">
    <source>
        <dbReference type="ARBA" id="ARBA00009885"/>
    </source>
</evidence>
<dbReference type="PANTHER" id="PTHR12775:SF0">
    <property type="entry name" value="REPLICATION TERMINATION FACTOR 2"/>
    <property type="match status" value="1"/>
</dbReference>
<feature type="region of interest" description="Disordered" evidence="4">
    <location>
        <begin position="192"/>
        <end position="223"/>
    </location>
</feature>
<dbReference type="EMBL" id="GBBI01001235">
    <property type="protein sequence ID" value="JAC17477.1"/>
    <property type="molecule type" value="mRNA"/>
</dbReference>